<evidence type="ECO:0000256" key="1">
    <source>
        <dbReference type="SAM" id="MobiDB-lite"/>
    </source>
</evidence>
<organism evidence="2 3">
    <name type="scientific">Crotalus adamanteus</name>
    <name type="common">Eastern diamondback rattlesnake</name>
    <dbReference type="NCBI Taxonomy" id="8729"/>
    <lineage>
        <taxon>Eukaryota</taxon>
        <taxon>Metazoa</taxon>
        <taxon>Chordata</taxon>
        <taxon>Craniata</taxon>
        <taxon>Vertebrata</taxon>
        <taxon>Euteleostomi</taxon>
        <taxon>Lepidosauria</taxon>
        <taxon>Squamata</taxon>
        <taxon>Bifurcata</taxon>
        <taxon>Unidentata</taxon>
        <taxon>Episquamata</taxon>
        <taxon>Toxicofera</taxon>
        <taxon>Serpentes</taxon>
        <taxon>Colubroidea</taxon>
        <taxon>Viperidae</taxon>
        <taxon>Crotalinae</taxon>
        <taxon>Crotalus</taxon>
    </lineage>
</organism>
<dbReference type="Proteomes" id="UP001474421">
    <property type="component" value="Unassembled WGS sequence"/>
</dbReference>
<protein>
    <submittedName>
        <fullName evidence="2">Coiled-coil domain-containing protein 87</fullName>
    </submittedName>
</protein>
<evidence type="ECO:0000313" key="2">
    <source>
        <dbReference type="EMBL" id="KAK9391254.1"/>
    </source>
</evidence>
<feature type="region of interest" description="Disordered" evidence="1">
    <location>
        <begin position="1"/>
        <end position="34"/>
    </location>
</feature>
<dbReference type="InterPro" id="IPR037383">
    <property type="entry name" value="CCDC87"/>
</dbReference>
<dbReference type="AlphaFoldDB" id="A0AAW1ANY5"/>
<gene>
    <name evidence="2" type="ORF">NXF25_018584</name>
</gene>
<dbReference type="PANTHER" id="PTHR16078:SF1">
    <property type="entry name" value="COILED-COIL DOMAIN-CONTAINING PROTEIN 87"/>
    <property type="match status" value="1"/>
</dbReference>
<name>A0AAW1ANY5_CROAD</name>
<sequence length="919" mass="105279">MVEADMRSGNRESGSRTQRLKDPGRTAMGAAPLGCQGDAESGACEAVGVSPAMASSLSPPGRSLYPLEDTGRWTHRLHEQYQRILTPLSLFPTTFSRLKPCLSGSSLGPPDQEELSVPISLSALMQLVKARLEPGPQEAHARPQHLRAFRDIILTEVRQAHKDLQHLLHDSAFSPEANRELYQHLVSYLGLVSQHLFRHYLGLVECCRLRGVFTDCANLIRFSAQLALDCSKFLNVAAVRHRLVWEMKRLADRPPESPTSFSSPFGPMTTHSLGNRLGITISYFIRYIRPRTLTEKEKIIRDVKELEELPLLDMSKIKKLNLPAARKVDFRQQMTGGAAVATPYPRSASRNWSRPRVSPVTAVFRRCQSLPNMRVGKLLADELGIHLILRKTSPSLLCRCPASPEEDELKGPAFLAEDLQRLVRGSVLEKSPWKGEPDDLDLPPLIKALMWSKANETRQLHLQRMLKSLQQEERVERQRRNTIIAAPAAHPQAATVNVRIHDRMVVKTADLLVSERHYLENVTMNRSLPIYNHLLGEINPATVKLLDANLSTGEEVQEIYKKLMDTIPKDYLKFDQGPLIECPAITLPRPSCFASSTLTKKKSEQIVNTELSQILPAGPFIPEEVVEIPQGPNTSKKLASKEYASWLKWWKATFNIDEYLKYISNNNADYLPVIFHLYNPEEEDKDVKERDLQAMLNEDEVKKQKVKRKQLKAAELQSQKELFHTGLWNVSSAWLEGLGNFPTYDHKFEDLSVLQRRLARLWTVLHFSERERLDMAIKYSSNQYYLLLPDMLNSWEIAAQFIQDRELLLAEIEEFEQTASDPNRLMSKEMGSFATRIQETNVRSHLRSELEQYNSELRVILKHIKDAFNDTVTFKGRPYQDKMERDIVEMLYWLQQERRAIVLRKAVQKRNWRKLSPLF</sequence>
<dbReference type="EMBL" id="JAOTOJ010000019">
    <property type="protein sequence ID" value="KAK9391254.1"/>
    <property type="molecule type" value="Genomic_DNA"/>
</dbReference>
<dbReference type="PANTHER" id="PTHR16078">
    <property type="entry name" value="COILED-COIL DOMAIN-CONTAINING PROTEIN 87"/>
    <property type="match status" value="1"/>
</dbReference>
<comment type="caution">
    <text evidence="2">The sequence shown here is derived from an EMBL/GenBank/DDBJ whole genome shotgun (WGS) entry which is preliminary data.</text>
</comment>
<proteinExistence type="predicted"/>
<accession>A0AAW1ANY5</accession>
<dbReference type="Gene3D" id="1.20.58.1520">
    <property type="match status" value="1"/>
</dbReference>
<reference evidence="2 3" key="1">
    <citation type="journal article" date="2024" name="Proc. Natl. Acad. Sci. U.S.A.">
        <title>The genetic regulatory architecture and epigenomic basis for age-related changes in rattlesnake venom.</title>
        <authorList>
            <person name="Hogan M.P."/>
            <person name="Holding M.L."/>
            <person name="Nystrom G.S."/>
            <person name="Colston T.J."/>
            <person name="Bartlett D.A."/>
            <person name="Mason A.J."/>
            <person name="Ellsworth S.A."/>
            <person name="Rautsaw R.M."/>
            <person name="Lawrence K.C."/>
            <person name="Strickland J.L."/>
            <person name="He B."/>
            <person name="Fraser P."/>
            <person name="Margres M.J."/>
            <person name="Gilbert D.M."/>
            <person name="Gibbs H.L."/>
            <person name="Parkinson C.L."/>
            <person name="Rokyta D.R."/>
        </authorList>
    </citation>
    <scope>NUCLEOTIDE SEQUENCE [LARGE SCALE GENOMIC DNA]</scope>
    <source>
        <strain evidence="2">DRR0105</strain>
    </source>
</reference>
<feature type="compositionally biased region" description="Basic and acidic residues" evidence="1">
    <location>
        <begin position="1"/>
        <end position="24"/>
    </location>
</feature>
<keyword evidence="3" id="KW-1185">Reference proteome</keyword>
<evidence type="ECO:0000313" key="3">
    <source>
        <dbReference type="Proteomes" id="UP001474421"/>
    </source>
</evidence>